<dbReference type="GO" id="GO:0005634">
    <property type="term" value="C:nucleus"/>
    <property type="evidence" value="ECO:0007669"/>
    <property type="project" value="TreeGrafter"/>
</dbReference>
<dbReference type="GO" id="GO:0043161">
    <property type="term" value="P:proteasome-mediated ubiquitin-dependent protein catabolic process"/>
    <property type="evidence" value="ECO:0007669"/>
    <property type="project" value="TreeGrafter"/>
</dbReference>
<feature type="region of interest" description="Disordered" evidence="5">
    <location>
        <begin position="635"/>
        <end position="690"/>
    </location>
</feature>
<dbReference type="Proteomes" id="UP000325780">
    <property type="component" value="Unassembled WGS sequence"/>
</dbReference>
<comment type="similarity">
    <text evidence="1">Belongs to the proteasome subunit S2 family.</text>
</comment>
<feature type="compositionally biased region" description="Acidic residues" evidence="5">
    <location>
        <begin position="679"/>
        <end position="689"/>
    </location>
</feature>
<dbReference type="Pfam" id="PF17781">
    <property type="entry name" value="RPN1_RPN2_N"/>
    <property type="match status" value="1"/>
</dbReference>
<evidence type="ECO:0000256" key="4">
    <source>
        <dbReference type="ARBA" id="ARBA00057191"/>
    </source>
</evidence>
<dbReference type="InterPro" id="IPR040892">
    <property type="entry name" value="RPN1_N"/>
</dbReference>
<organism evidence="9 10">
    <name type="scientific">Aspergillus avenaceus</name>
    <dbReference type="NCBI Taxonomy" id="36643"/>
    <lineage>
        <taxon>Eukaryota</taxon>
        <taxon>Fungi</taxon>
        <taxon>Dikarya</taxon>
        <taxon>Ascomycota</taxon>
        <taxon>Pezizomycotina</taxon>
        <taxon>Eurotiomycetes</taxon>
        <taxon>Eurotiomycetidae</taxon>
        <taxon>Eurotiales</taxon>
        <taxon>Aspergillaceae</taxon>
        <taxon>Aspergillus</taxon>
        <taxon>Aspergillus subgen. Circumdati</taxon>
    </lineage>
</organism>
<dbReference type="InterPro" id="IPR041433">
    <property type="entry name" value="RPN1_C"/>
</dbReference>
<dbReference type="GO" id="GO:0008540">
    <property type="term" value="C:proteasome regulatory particle, base subcomplex"/>
    <property type="evidence" value="ECO:0007669"/>
    <property type="project" value="TreeGrafter"/>
</dbReference>
<sequence length="1537" mass="172134">MVFSKRQFLADEELGKKDDDHRPRSRSQFWHTSKQWKPLRLRRLLLGAVVLYLIYLFFKNMPTDLTPTRERFNPAVAETRHRTAASPAVPPLPVTPQQGPPPRDGFAPEGGYYYDGKTNLNALTQTLYRYAKPPNAHGLFTSRAVVFAGASLTSVSDLLPLACKMASRKVNDVHFVLMGRDDVSIEGIRRVNGITDTDCPIQWHDGRTDFAQWSTDARMQRAVISGLGYIQKYLSPQVIITQGTPREEAFLLEATEKKSNELGTAHIALPTFSRDLMWISFLDSHSLRAWNDVHIEILIQASPHSSGSLIRLIRSLQNADYLGSTPNLLIELPYEKMKWPSQTSSKVTLRRHVRSNNLHAMEASLRTVKSFYPRDPNMTHVLMVAPQTEVAPSFYHYLKYTLLKYKYSESGRDMGSRLFGISLELPSSLPTNDKPFDLPEFSNDEKALPGFLWQAPNSNAALYFGDKWIELHSFLSNRFAADTTPAAHTPDKTVSKRYPAIMEYMLELMRARGYFLLYPAFPASGTHALAAVHTDLDQLPEEFSQESSANADEAESVDGSSTPIAVNPAQEVRTGLLSQTSTLMPLLDQLFPNLREMDSLPLLSYRGDVTPDATLLKESHEYLQQFRVRHAVRMAKEGERSAPADKGKGKVDDVKDLPGAKKAPTDDKQQANGKKKDEEPQEEELSEEDQQLKNELEMLVERLKEPDTSLYGPALDAIKNFIKTATSSMTAVPKPLKFLRPHYDELTALYEKWTAGSVKDALADMLSVLGMTYGDEEKLETLKYRLLTKSEDLGSWGHEYIRHLALEIGQEYQNRLNAEKDVQDLIDLSLSLVPYFLSHNAEADAVDLLSELEIIEEIPRFLDENTYSRVCLYMVTMVNLLTYPEDQQFLRTAHEIYVRYKELTKAIVLAIRLNDIDLIKSDINATSDRSLKKQMAFLVARQQIWLDLPEEEEDQSFMDCLNNTSIPSHFKSLGKELNILDPKMPEDIYKTHLESSRGAGLTNVDSARHNLASAFVNSFANAGYGNDEMMLVEGDKGSWVWKTKDDGMLSTTASMGMLMHRDVEVGLDKIDKYTYASEDQIKAGALLSIGILNSGVRIDSDPALALLSDPENLEAKNVPMRVASIMGLGLAYAGSNKEELLDVLLPIVEDVSLDMQLSAMAAVSLGLIFVGSSNHQVSEAIATTLMDEERQKHLKDKWTRFMALGLALLYFGRQEEVDVILDILKAVDHPMAKPTSVLASVCAWAGTGTVLKLQELLHICNDIIEENDEKKGDELVQSYAVLGLSLIAMGEEVGQDMILRQFGHLMHYGASNIRKAVPLAMGLITPSNPQMKVYDTLSRYSHDNDNDVAINAIFAMGLCGAGTNNARLAQLLRQLASYYHRDQNSLFMVRIAQGLLHMGKGTMTLNPFHTDRQVLSRVSAAGLLTVLVSMIDAKQFVLAEHHYLLYFLITAMYPRFLVTLDEDLQPLTVNVRVGQAVDVVGQAGRPKTITGWQTQSTPVLLAHGERAELEDEQYIPLSSTLEGLVILRKNPNYQATD</sequence>
<dbReference type="Pfam" id="PF18051">
    <property type="entry name" value="RPN1_C"/>
    <property type="match status" value="1"/>
</dbReference>
<dbReference type="Pfam" id="PF01851">
    <property type="entry name" value="PC_rep"/>
    <property type="match status" value="2"/>
</dbReference>
<keyword evidence="6" id="KW-0472">Membrane</keyword>
<keyword evidence="6" id="KW-1133">Transmembrane helix</keyword>
<proteinExistence type="inferred from homology"/>
<dbReference type="EMBL" id="ML742127">
    <property type="protein sequence ID" value="KAE8149309.1"/>
    <property type="molecule type" value="Genomic_DNA"/>
</dbReference>
<dbReference type="SUPFAM" id="SSF48371">
    <property type="entry name" value="ARM repeat"/>
    <property type="match status" value="1"/>
</dbReference>
<evidence type="ECO:0000256" key="5">
    <source>
        <dbReference type="SAM" id="MobiDB-lite"/>
    </source>
</evidence>
<dbReference type="InterPro" id="IPR011989">
    <property type="entry name" value="ARM-like"/>
</dbReference>
<feature type="domain" description="26S proteasome non-ATPase regulatory subunit RPN1 C-terminal" evidence="8">
    <location>
        <begin position="1480"/>
        <end position="1533"/>
    </location>
</feature>
<protein>
    <submittedName>
        <fullName evidence="9">Armadillo-type protein</fullName>
    </submittedName>
</protein>
<dbReference type="InterPro" id="IPR016024">
    <property type="entry name" value="ARM-type_fold"/>
</dbReference>
<feature type="compositionally biased region" description="Pro residues" evidence="5">
    <location>
        <begin position="88"/>
        <end position="103"/>
    </location>
</feature>
<evidence type="ECO:0000313" key="9">
    <source>
        <dbReference type="EMBL" id="KAE8149309.1"/>
    </source>
</evidence>
<feature type="compositionally biased region" description="Basic and acidic residues" evidence="5">
    <location>
        <begin position="635"/>
        <end position="678"/>
    </location>
</feature>
<gene>
    <name evidence="9" type="ORF">BDV25DRAFT_130465</name>
</gene>
<dbReference type="GO" id="GO:0034515">
    <property type="term" value="C:proteasome storage granule"/>
    <property type="evidence" value="ECO:0007669"/>
    <property type="project" value="TreeGrafter"/>
</dbReference>
<keyword evidence="10" id="KW-1185">Reference proteome</keyword>
<keyword evidence="3" id="KW-0647">Proteasome</keyword>
<comment type="function">
    <text evidence="4">Acts as a regulatory subunit of the 26 proteasome which is involved in the ATP-dependent degradation of ubiquitinated proteins.</text>
</comment>
<dbReference type="PANTHER" id="PTHR10943:SF1">
    <property type="entry name" value="26S PROTEASOME NON-ATPASE REGULATORY SUBUNIT 2"/>
    <property type="match status" value="1"/>
</dbReference>
<keyword evidence="6" id="KW-0812">Transmembrane</keyword>
<feature type="region of interest" description="Disordered" evidence="5">
    <location>
        <begin position="81"/>
        <end position="110"/>
    </location>
</feature>
<evidence type="ECO:0000256" key="2">
    <source>
        <dbReference type="ARBA" id="ARBA00022737"/>
    </source>
</evidence>
<evidence type="ECO:0000256" key="1">
    <source>
        <dbReference type="ARBA" id="ARBA00005460"/>
    </source>
</evidence>
<dbReference type="FunFam" id="1.25.10.10:FF:000026">
    <property type="entry name" value="26S proteasome non-ATPase regulatory subunit 2"/>
    <property type="match status" value="1"/>
</dbReference>
<accession>A0A5N6TT62</accession>
<evidence type="ECO:0000259" key="7">
    <source>
        <dbReference type="Pfam" id="PF17781"/>
    </source>
</evidence>
<evidence type="ECO:0000256" key="3">
    <source>
        <dbReference type="ARBA" id="ARBA00022942"/>
    </source>
</evidence>
<evidence type="ECO:0000313" key="10">
    <source>
        <dbReference type="Proteomes" id="UP000325780"/>
    </source>
</evidence>
<feature type="transmembrane region" description="Helical" evidence="6">
    <location>
        <begin position="41"/>
        <end position="58"/>
    </location>
</feature>
<evidence type="ECO:0000259" key="8">
    <source>
        <dbReference type="Pfam" id="PF18051"/>
    </source>
</evidence>
<reference evidence="9 10" key="1">
    <citation type="submission" date="2019-04" db="EMBL/GenBank/DDBJ databases">
        <title>Friends and foes A comparative genomics study of 23 Aspergillus species from section Flavi.</title>
        <authorList>
            <consortium name="DOE Joint Genome Institute"/>
            <person name="Kjaerbolling I."/>
            <person name="Vesth T."/>
            <person name="Frisvad J.C."/>
            <person name="Nybo J.L."/>
            <person name="Theobald S."/>
            <person name="Kildgaard S."/>
            <person name="Isbrandt T."/>
            <person name="Kuo A."/>
            <person name="Sato A."/>
            <person name="Lyhne E.K."/>
            <person name="Kogle M.E."/>
            <person name="Wiebenga A."/>
            <person name="Kun R.S."/>
            <person name="Lubbers R.J."/>
            <person name="Makela M.R."/>
            <person name="Barry K."/>
            <person name="Chovatia M."/>
            <person name="Clum A."/>
            <person name="Daum C."/>
            <person name="Haridas S."/>
            <person name="He G."/>
            <person name="LaButti K."/>
            <person name="Lipzen A."/>
            <person name="Mondo S."/>
            <person name="Riley R."/>
            <person name="Salamov A."/>
            <person name="Simmons B.A."/>
            <person name="Magnuson J.K."/>
            <person name="Henrissat B."/>
            <person name="Mortensen U.H."/>
            <person name="Larsen T.O."/>
            <person name="Devries R.P."/>
            <person name="Grigoriev I.V."/>
            <person name="Machida M."/>
            <person name="Baker S.E."/>
            <person name="Andersen M.R."/>
        </authorList>
    </citation>
    <scope>NUCLEOTIDE SEQUENCE [LARGE SCALE GENOMIC DNA]</scope>
    <source>
        <strain evidence="9 10">IBT 18842</strain>
    </source>
</reference>
<keyword evidence="2" id="KW-0677">Repeat</keyword>
<name>A0A5N6TT62_ASPAV</name>
<evidence type="ECO:0000256" key="6">
    <source>
        <dbReference type="SAM" id="Phobius"/>
    </source>
</evidence>
<dbReference type="OrthoDB" id="10252509at2759"/>
<feature type="domain" description="RPN1 N-terminal" evidence="7">
    <location>
        <begin position="696"/>
        <end position="994"/>
    </location>
</feature>
<dbReference type="PANTHER" id="PTHR10943">
    <property type="entry name" value="26S PROTEASOME NON-ATPASE REGULATORY SUBUNIT"/>
    <property type="match status" value="1"/>
</dbReference>
<dbReference type="Gene3D" id="1.25.10.10">
    <property type="entry name" value="Leucine-rich Repeat Variant"/>
    <property type="match status" value="1"/>
</dbReference>
<dbReference type="InterPro" id="IPR002015">
    <property type="entry name" value="Proteasome/cyclosome_rpt"/>
</dbReference>
<feature type="region of interest" description="Disordered" evidence="5">
    <location>
        <begin position="543"/>
        <end position="563"/>
    </location>
</feature>